<dbReference type="PROSITE" id="PS51745">
    <property type="entry name" value="PB1"/>
    <property type="match status" value="1"/>
</dbReference>
<comment type="function">
    <text evidence="9">Aux/IAA proteins are short-lived transcriptional factors that function as repressors of early auxin response genes at low auxin concentrations. Repression is thought to result from the interaction with auxin response factors (ARFs), proteins that bind to the auxin-responsive promoter element (AuxRE). Formation of heterodimers with ARF proteins may alter their ability to modulate early auxin response genes expression.</text>
</comment>
<keyword evidence="8 10" id="KW-0927">Auxin signaling pathway</keyword>
<evidence type="ECO:0000256" key="11">
    <source>
        <dbReference type="SAM" id="MobiDB-lite"/>
    </source>
</evidence>
<dbReference type="PANTHER" id="PTHR31734">
    <property type="entry name" value="AUXIN-RESPONSIVE PROTEIN IAA17"/>
    <property type="match status" value="1"/>
</dbReference>
<evidence type="ECO:0000313" key="14">
    <source>
        <dbReference type="RefSeq" id="XP_022131637.1"/>
    </source>
</evidence>
<dbReference type="KEGG" id="mcha:111004766"/>
<dbReference type="GeneID" id="111004766"/>
<evidence type="ECO:0000256" key="6">
    <source>
        <dbReference type="ARBA" id="ARBA00023163"/>
    </source>
</evidence>
<evidence type="ECO:0000256" key="8">
    <source>
        <dbReference type="ARBA" id="ARBA00023294"/>
    </source>
</evidence>
<keyword evidence="6 10" id="KW-0804">Transcription</keyword>
<proteinExistence type="inferred from homology"/>
<dbReference type="GO" id="GO:0009734">
    <property type="term" value="P:auxin-activated signaling pathway"/>
    <property type="evidence" value="ECO:0007669"/>
    <property type="project" value="UniProtKB-UniRule"/>
</dbReference>
<protein>
    <recommendedName>
        <fullName evidence="10">Auxin-responsive protein</fullName>
    </recommendedName>
</protein>
<dbReference type="InterPro" id="IPR053793">
    <property type="entry name" value="PB1-like"/>
</dbReference>
<evidence type="ECO:0000256" key="3">
    <source>
        <dbReference type="ARBA" id="ARBA00011726"/>
    </source>
</evidence>
<evidence type="ECO:0000313" key="13">
    <source>
        <dbReference type="Proteomes" id="UP000504603"/>
    </source>
</evidence>
<accession>A0A6J1BRK7</accession>
<evidence type="ECO:0000256" key="10">
    <source>
        <dbReference type="RuleBase" id="RU004549"/>
    </source>
</evidence>
<dbReference type="AlphaFoldDB" id="A0A6J1BRK7"/>
<comment type="similarity">
    <text evidence="2 10">Belongs to the Aux/IAA family.</text>
</comment>
<keyword evidence="13" id="KW-1185">Reference proteome</keyword>
<dbReference type="InterPro" id="IPR003311">
    <property type="entry name" value="AUX_IAA"/>
</dbReference>
<keyword evidence="5 10" id="KW-0805">Transcription regulation</keyword>
<sequence>MELQLGLALPLHTQTLKPKPKPKPANSPRSTNPLSHTLPLPLLSWNHNPNDEDEHNNPTPTHFSTLHQEDEDEDKNRVVGWPPVESWRTKAFHCRPHLPPPPPPPLNCRRPVAGHRSLFVKVKMEGVAITRKLDLGLYHSHNSLKNAIISMFAPYQGIDHNNGWDFTVIYEDKDGDWLLAEDLPWNSFVESVQRLKILVRKRNEGE</sequence>
<dbReference type="PANTHER" id="PTHR31734:SF44">
    <property type="entry name" value="AUXIN-RESPONSIVE PROTEIN"/>
    <property type="match status" value="1"/>
</dbReference>
<gene>
    <name evidence="14" type="primary">LOC111004766</name>
</gene>
<evidence type="ECO:0000256" key="9">
    <source>
        <dbReference type="ARBA" id="ARBA00025283"/>
    </source>
</evidence>
<organism evidence="13 14">
    <name type="scientific">Momordica charantia</name>
    <name type="common">Bitter gourd</name>
    <name type="synonym">Balsam pear</name>
    <dbReference type="NCBI Taxonomy" id="3673"/>
    <lineage>
        <taxon>Eukaryota</taxon>
        <taxon>Viridiplantae</taxon>
        <taxon>Streptophyta</taxon>
        <taxon>Embryophyta</taxon>
        <taxon>Tracheophyta</taxon>
        <taxon>Spermatophyta</taxon>
        <taxon>Magnoliopsida</taxon>
        <taxon>eudicotyledons</taxon>
        <taxon>Gunneridae</taxon>
        <taxon>Pentapetalae</taxon>
        <taxon>rosids</taxon>
        <taxon>fabids</taxon>
        <taxon>Cucurbitales</taxon>
        <taxon>Cucurbitaceae</taxon>
        <taxon>Momordiceae</taxon>
        <taxon>Momordica</taxon>
    </lineage>
</organism>
<dbReference type="InterPro" id="IPR033389">
    <property type="entry name" value="AUX/IAA_dom"/>
</dbReference>
<keyword evidence="7 10" id="KW-0539">Nucleus</keyword>
<keyword evidence="4 10" id="KW-0678">Repressor</keyword>
<dbReference type="Proteomes" id="UP000504603">
    <property type="component" value="Unplaced"/>
</dbReference>
<feature type="compositionally biased region" description="Low complexity" evidence="11">
    <location>
        <begin position="30"/>
        <end position="48"/>
    </location>
</feature>
<dbReference type="GO" id="GO:0006355">
    <property type="term" value="P:regulation of DNA-templated transcription"/>
    <property type="evidence" value="ECO:0007669"/>
    <property type="project" value="InterPro"/>
</dbReference>
<evidence type="ECO:0000259" key="12">
    <source>
        <dbReference type="PROSITE" id="PS51745"/>
    </source>
</evidence>
<dbReference type="Pfam" id="PF02309">
    <property type="entry name" value="AUX_IAA"/>
    <property type="match status" value="2"/>
</dbReference>
<comment type="subunit">
    <text evidence="3 10">Homodimers and heterodimers.</text>
</comment>
<evidence type="ECO:0000256" key="7">
    <source>
        <dbReference type="ARBA" id="ARBA00023242"/>
    </source>
</evidence>
<evidence type="ECO:0000256" key="4">
    <source>
        <dbReference type="ARBA" id="ARBA00022491"/>
    </source>
</evidence>
<dbReference type="OrthoDB" id="778717at2759"/>
<dbReference type="Gene3D" id="3.10.20.90">
    <property type="entry name" value="Phosphatidylinositol 3-kinase Catalytic Subunit, Chain A, domain 1"/>
    <property type="match status" value="1"/>
</dbReference>
<name>A0A6J1BRK7_MOMCH</name>
<feature type="domain" description="PB1" evidence="12">
    <location>
        <begin position="117"/>
        <end position="202"/>
    </location>
</feature>
<evidence type="ECO:0000256" key="5">
    <source>
        <dbReference type="ARBA" id="ARBA00023015"/>
    </source>
</evidence>
<evidence type="ECO:0000256" key="1">
    <source>
        <dbReference type="ARBA" id="ARBA00004123"/>
    </source>
</evidence>
<dbReference type="GO" id="GO:0005634">
    <property type="term" value="C:nucleus"/>
    <property type="evidence" value="ECO:0007669"/>
    <property type="project" value="UniProtKB-SubCell"/>
</dbReference>
<evidence type="ECO:0000256" key="2">
    <source>
        <dbReference type="ARBA" id="ARBA00006728"/>
    </source>
</evidence>
<dbReference type="SUPFAM" id="SSF54277">
    <property type="entry name" value="CAD &amp; PB1 domains"/>
    <property type="match status" value="1"/>
</dbReference>
<dbReference type="RefSeq" id="XP_022131637.1">
    <property type="nucleotide sequence ID" value="XM_022275945.1"/>
</dbReference>
<reference evidence="14" key="1">
    <citation type="submission" date="2025-08" db="UniProtKB">
        <authorList>
            <consortium name="RefSeq"/>
        </authorList>
    </citation>
    <scope>IDENTIFICATION</scope>
    <source>
        <strain evidence="14">OHB3-1</strain>
    </source>
</reference>
<comment type="subcellular location">
    <subcellularLocation>
        <location evidence="1 10">Nucleus</location>
    </subcellularLocation>
</comment>
<feature type="region of interest" description="Disordered" evidence="11">
    <location>
        <begin position="1"/>
        <end position="75"/>
    </location>
</feature>